<dbReference type="GO" id="GO:0005737">
    <property type="term" value="C:cytoplasm"/>
    <property type="evidence" value="ECO:0007669"/>
    <property type="project" value="UniProtKB-SubCell"/>
</dbReference>
<keyword evidence="8" id="KW-0368">Histidine biosynthesis</keyword>
<dbReference type="SUPFAM" id="SSF51366">
    <property type="entry name" value="Ribulose-phoshate binding barrel"/>
    <property type="match status" value="1"/>
</dbReference>
<reference evidence="10" key="1">
    <citation type="submission" date="2018-06" db="EMBL/GenBank/DDBJ databases">
        <authorList>
            <person name="Zhirakovskaya E."/>
        </authorList>
    </citation>
    <scope>NUCLEOTIDE SEQUENCE</scope>
</reference>
<evidence type="ECO:0000256" key="1">
    <source>
        <dbReference type="ARBA" id="ARBA00000901"/>
    </source>
</evidence>
<dbReference type="FunFam" id="3.20.20.70:FF:000009">
    <property type="entry name" value="1-(5-phosphoribosyl)-5-[(5-phosphoribosylamino)methylideneamino] imidazole-4-carboxamide isomerase"/>
    <property type="match status" value="1"/>
</dbReference>
<dbReference type="EC" id="5.3.1.16" evidence="5"/>
<dbReference type="InterPro" id="IPR023016">
    <property type="entry name" value="HisA/PriA"/>
</dbReference>
<dbReference type="HAMAP" id="MF_01014">
    <property type="entry name" value="HisA"/>
    <property type="match status" value="1"/>
</dbReference>
<accession>A0A3B1CGG4</accession>
<sequence>MKILPAIDLLDGKCVRLRKGNYDDVTVYSGDPAEMARKWVDLGAEALHLVDLDGAKAGKPVNRSAIKAITKSAQVPVELGGGIRSIKTVGEYFDLGVSQVILGTAAIKTPDLVLSASDLYPDRILVGIDVKDGKPAIGGWLNTSSDDPVKLAKKFAVMGAVGIIYTDISRDGMLQGANIDGLKQFAQKVDLPVTASGGVTSVDDVKAISALSQYGVTSMIIGKALYDGALDLQDAIQALTD</sequence>
<name>A0A3B1CGG4_9ZZZZ</name>
<dbReference type="GO" id="GO:0000162">
    <property type="term" value="P:L-tryptophan biosynthetic process"/>
    <property type="evidence" value="ECO:0007669"/>
    <property type="project" value="TreeGrafter"/>
</dbReference>
<dbReference type="InterPro" id="IPR044524">
    <property type="entry name" value="Isoase_HisA-like"/>
</dbReference>
<dbReference type="AlphaFoldDB" id="A0A3B1CGG4"/>
<dbReference type="PANTHER" id="PTHR43090">
    <property type="entry name" value="1-(5-PHOSPHORIBOSYL)-5-[(5-PHOSPHORIBOSYLAMINO)METHYLIDENEAMINO] IMIDAZOLE-4-CARBOXAMIDE ISOMERASE"/>
    <property type="match status" value="1"/>
</dbReference>
<dbReference type="UniPathway" id="UPA00031">
    <property type="reaction ID" value="UER00009"/>
</dbReference>
<dbReference type="InterPro" id="IPR006063">
    <property type="entry name" value="HisA_bact_arch"/>
</dbReference>
<dbReference type="InterPro" id="IPR006062">
    <property type="entry name" value="His_biosynth"/>
</dbReference>
<dbReference type="EMBL" id="UOGA01000310">
    <property type="protein sequence ID" value="VAX25671.1"/>
    <property type="molecule type" value="Genomic_DNA"/>
</dbReference>
<evidence type="ECO:0000256" key="2">
    <source>
        <dbReference type="ARBA" id="ARBA00004496"/>
    </source>
</evidence>
<gene>
    <name evidence="10" type="ORF">MNBD_NITROSPINAE04-2526</name>
</gene>
<comment type="pathway">
    <text evidence="3">Amino-acid biosynthesis; L-histidine biosynthesis; L-histidine from 5-phospho-alpha-D-ribose 1-diphosphate: step 4/9.</text>
</comment>
<dbReference type="NCBIfam" id="NF010112">
    <property type="entry name" value="PRK13585.1"/>
    <property type="match status" value="1"/>
</dbReference>
<dbReference type="Pfam" id="PF00977">
    <property type="entry name" value="His_biosynth"/>
    <property type="match status" value="1"/>
</dbReference>
<comment type="catalytic activity">
    <reaction evidence="1">
        <text>1-(5-phospho-beta-D-ribosyl)-5-[(5-phospho-beta-D-ribosylamino)methylideneamino]imidazole-4-carboxamide = 5-[(5-phospho-1-deoxy-D-ribulos-1-ylimino)methylamino]-1-(5-phospho-beta-D-ribosyl)imidazole-4-carboxamide</text>
        <dbReference type="Rhea" id="RHEA:15469"/>
        <dbReference type="ChEBI" id="CHEBI:58435"/>
        <dbReference type="ChEBI" id="CHEBI:58525"/>
        <dbReference type="EC" id="5.3.1.16"/>
    </reaction>
</comment>
<dbReference type="InterPro" id="IPR011060">
    <property type="entry name" value="RibuloseP-bd_barrel"/>
</dbReference>
<keyword evidence="6" id="KW-0963">Cytoplasm</keyword>
<dbReference type="PANTHER" id="PTHR43090:SF2">
    <property type="entry name" value="1-(5-PHOSPHORIBOSYL)-5-[(5-PHOSPHORIBOSYLAMINO)METHYLIDENEAMINO] IMIDAZOLE-4-CARBOXAMIDE ISOMERASE"/>
    <property type="match status" value="1"/>
</dbReference>
<comment type="subcellular location">
    <subcellularLocation>
        <location evidence="2">Cytoplasm</location>
    </subcellularLocation>
</comment>
<dbReference type="NCBIfam" id="TIGR00007">
    <property type="entry name" value="1-(5-phosphoribosyl)-5-[(5-phosphoribosylamino)methylideneamino]imidazole-4-carboxamide isomerase"/>
    <property type="match status" value="1"/>
</dbReference>
<evidence type="ECO:0000256" key="4">
    <source>
        <dbReference type="ARBA" id="ARBA00009667"/>
    </source>
</evidence>
<dbReference type="Gene3D" id="3.20.20.70">
    <property type="entry name" value="Aldolase class I"/>
    <property type="match status" value="1"/>
</dbReference>
<protein>
    <recommendedName>
        <fullName evidence="5">1-(5-phosphoribosyl)-5-[(5-phosphoribosylamino)methylideneamino]imidazole-4-carboxamideisomerase</fullName>
        <ecNumber evidence="5">5.3.1.16</ecNumber>
    </recommendedName>
</protein>
<evidence type="ECO:0000256" key="7">
    <source>
        <dbReference type="ARBA" id="ARBA00022605"/>
    </source>
</evidence>
<keyword evidence="7" id="KW-0028">Amino-acid biosynthesis</keyword>
<keyword evidence="9 10" id="KW-0413">Isomerase</keyword>
<organism evidence="10">
    <name type="scientific">hydrothermal vent metagenome</name>
    <dbReference type="NCBI Taxonomy" id="652676"/>
    <lineage>
        <taxon>unclassified sequences</taxon>
        <taxon>metagenomes</taxon>
        <taxon>ecological metagenomes</taxon>
    </lineage>
</organism>
<dbReference type="GO" id="GO:0000105">
    <property type="term" value="P:L-histidine biosynthetic process"/>
    <property type="evidence" value="ECO:0007669"/>
    <property type="project" value="UniProtKB-UniPathway"/>
</dbReference>
<evidence type="ECO:0000256" key="9">
    <source>
        <dbReference type="ARBA" id="ARBA00023235"/>
    </source>
</evidence>
<evidence type="ECO:0000256" key="3">
    <source>
        <dbReference type="ARBA" id="ARBA00005133"/>
    </source>
</evidence>
<proteinExistence type="inferred from homology"/>
<dbReference type="InterPro" id="IPR013785">
    <property type="entry name" value="Aldolase_TIM"/>
</dbReference>
<evidence type="ECO:0000256" key="8">
    <source>
        <dbReference type="ARBA" id="ARBA00023102"/>
    </source>
</evidence>
<dbReference type="GO" id="GO:0003949">
    <property type="term" value="F:1-(5-phosphoribosyl)-5-[(5-phosphoribosylamino)methylideneamino]imidazole-4-carboxamide isomerase activity"/>
    <property type="evidence" value="ECO:0007669"/>
    <property type="project" value="UniProtKB-EC"/>
</dbReference>
<evidence type="ECO:0000256" key="6">
    <source>
        <dbReference type="ARBA" id="ARBA00022490"/>
    </source>
</evidence>
<comment type="similarity">
    <text evidence="4">Belongs to the HisA/HisF family.</text>
</comment>
<evidence type="ECO:0000313" key="10">
    <source>
        <dbReference type="EMBL" id="VAX25671.1"/>
    </source>
</evidence>
<dbReference type="CDD" id="cd04732">
    <property type="entry name" value="HisA"/>
    <property type="match status" value="1"/>
</dbReference>
<evidence type="ECO:0000256" key="5">
    <source>
        <dbReference type="ARBA" id="ARBA00012550"/>
    </source>
</evidence>